<evidence type="ECO:0000313" key="2">
    <source>
        <dbReference type="Proteomes" id="UP001220961"/>
    </source>
</evidence>
<dbReference type="PANTHER" id="PTHR31126:SF74">
    <property type="entry name" value="TYROSINE-PROTEIN PHOSPHATASE-LIKE PROTEIN OCA2"/>
    <property type="match status" value="1"/>
</dbReference>
<dbReference type="PANTHER" id="PTHR31126">
    <property type="entry name" value="TYROSINE-PROTEIN PHOSPHATASE"/>
    <property type="match status" value="1"/>
</dbReference>
<dbReference type="InterPro" id="IPR029021">
    <property type="entry name" value="Prot-tyrosine_phosphatase-like"/>
</dbReference>
<sequence>MDVGDGATALRMLARPATKDVVVPPLNFDMVAPGVYRSGHPNERNFAFLQRLNLKSIMYIANEDYRTNMTEASMYSTTASR</sequence>
<dbReference type="Gene3D" id="3.90.190.10">
    <property type="entry name" value="Protein tyrosine phosphatase superfamily"/>
    <property type="match status" value="1"/>
</dbReference>
<dbReference type="AlphaFoldDB" id="A0AAF0J105"/>
<dbReference type="GO" id="GO:0052840">
    <property type="term" value="F:inositol diphosphate tetrakisphosphate diphosphatase activity"/>
    <property type="evidence" value="ECO:0007669"/>
    <property type="project" value="TreeGrafter"/>
</dbReference>
<name>A0AAF0J105_9BASI</name>
<dbReference type="Proteomes" id="UP001220961">
    <property type="component" value="Chromosome 5"/>
</dbReference>
<gene>
    <name evidence="1" type="ORF">MCAP1_002776</name>
</gene>
<dbReference type="EMBL" id="CP119912">
    <property type="protein sequence ID" value="WFD20530.1"/>
    <property type="molecule type" value="Genomic_DNA"/>
</dbReference>
<dbReference type="Pfam" id="PF03162">
    <property type="entry name" value="Y_phosphatase2"/>
    <property type="match status" value="1"/>
</dbReference>
<dbReference type="EC" id="3.1.3.48" evidence="1"/>
<dbReference type="GO" id="GO:0005737">
    <property type="term" value="C:cytoplasm"/>
    <property type="evidence" value="ECO:0007669"/>
    <property type="project" value="TreeGrafter"/>
</dbReference>
<evidence type="ECO:0000313" key="1">
    <source>
        <dbReference type="EMBL" id="WFD20530.1"/>
    </source>
</evidence>
<dbReference type="GO" id="GO:0004725">
    <property type="term" value="F:protein tyrosine phosphatase activity"/>
    <property type="evidence" value="ECO:0007669"/>
    <property type="project" value="UniProtKB-EC"/>
</dbReference>
<keyword evidence="2" id="KW-1185">Reference proteome</keyword>
<reference evidence="1" key="1">
    <citation type="submission" date="2023-03" db="EMBL/GenBank/DDBJ databases">
        <title>Mating type loci evolution in Malassezia.</title>
        <authorList>
            <person name="Coelho M.A."/>
        </authorList>
    </citation>
    <scope>NUCLEOTIDE SEQUENCE</scope>
    <source>
        <strain evidence="1">CBS 10434</strain>
    </source>
</reference>
<accession>A0AAF0J105</accession>
<proteinExistence type="predicted"/>
<protein>
    <submittedName>
        <fullName evidence="1">Protein-tyrosine-phosphatase</fullName>
        <ecNumber evidence="1">3.1.3.48</ecNumber>
    </submittedName>
</protein>
<dbReference type="SUPFAM" id="SSF52799">
    <property type="entry name" value="(Phosphotyrosine protein) phosphatases II"/>
    <property type="match status" value="1"/>
</dbReference>
<dbReference type="InterPro" id="IPR004861">
    <property type="entry name" value="Siw14-like"/>
</dbReference>
<organism evidence="1 2">
    <name type="scientific">Malassezia caprae</name>
    <dbReference type="NCBI Taxonomy" id="1381934"/>
    <lineage>
        <taxon>Eukaryota</taxon>
        <taxon>Fungi</taxon>
        <taxon>Dikarya</taxon>
        <taxon>Basidiomycota</taxon>
        <taxon>Ustilaginomycotina</taxon>
        <taxon>Malasseziomycetes</taxon>
        <taxon>Malasseziales</taxon>
        <taxon>Malasseziaceae</taxon>
        <taxon>Malassezia</taxon>
    </lineage>
</organism>
<keyword evidence="1" id="KW-0378">Hydrolase</keyword>